<keyword evidence="1" id="KW-0472">Membrane</keyword>
<comment type="caution">
    <text evidence="2">The sequence shown here is derived from an EMBL/GenBank/DDBJ whole genome shotgun (WGS) entry which is preliminary data.</text>
</comment>
<dbReference type="Proteomes" id="UP000443582">
    <property type="component" value="Unassembled WGS sequence"/>
</dbReference>
<keyword evidence="3" id="KW-1185">Reference proteome</keyword>
<dbReference type="RefSeq" id="WP_115363080.1">
    <property type="nucleotide sequence ID" value="NZ_QDKL01000003.1"/>
</dbReference>
<accession>A0ABY0ID25</accession>
<feature type="transmembrane region" description="Helical" evidence="1">
    <location>
        <begin position="53"/>
        <end position="71"/>
    </location>
</feature>
<evidence type="ECO:0000313" key="3">
    <source>
        <dbReference type="Proteomes" id="UP000443582"/>
    </source>
</evidence>
<keyword evidence="1" id="KW-0812">Transmembrane</keyword>
<name>A0ABY0ID25_9BACT</name>
<sequence>MDNDMEETKVTNLNESADRAGLIVSVLCCLHCMAIPLLVMFTPSVASIFENPLIHSLSIFIVVPVGLYAFVKNLKVHSDKRPLIIGVLGMAAILFGHFKHLFLLAEHAGHAHHVHTIGPVEIVASIIGGLALIAAHMLNIKLCRCHHCDH</sequence>
<proteinExistence type="predicted"/>
<dbReference type="Pfam" id="PF03203">
    <property type="entry name" value="MerC"/>
    <property type="match status" value="1"/>
</dbReference>
<evidence type="ECO:0000313" key="2">
    <source>
        <dbReference type="EMBL" id="RZF20856.1"/>
    </source>
</evidence>
<feature type="transmembrane region" description="Helical" evidence="1">
    <location>
        <begin position="83"/>
        <end position="102"/>
    </location>
</feature>
<organism evidence="2 3">
    <name type="scientific">Halobacteriovorax vibrionivorans</name>
    <dbReference type="NCBI Taxonomy" id="2152716"/>
    <lineage>
        <taxon>Bacteria</taxon>
        <taxon>Pseudomonadati</taxon>
        <taxon>Bdellovibrionota</taxon>
        <taxon>Bacteriovoracia</taxon>
        <taxon>Bacteriovoracales</taxon>
        <taxon>Halobacteriovoraceae</taxon>
        <taxon>Halobacteriovorax</taxon>
    </lineage>
</organism>
<dbReference type="EMBL" id="QDKL01000003">
    <property type="protein sequence ID" value="RZF20856.1"/>
    <property type="molecule type" value="Genomic_DNA"/>
</dbReference>
<reference evidence="3" key="1">
    <citation type="journal article" date="2019" name="Int. J. Syst. Evol. Microbiol.">
        <title>Halobacteriovorax valvorus sp. nov., a novel prokaryotic predator isolated from coastal seawater of China.</title>
        <authorList>
            <person name="Chen M.-X."/>
        </authorList>
    </citation>
    <scope>NUCLEOTIDE SEQUENCE [LARGE SCALE GENOMIC DNA]</scope>
    <source>
        <strain evidence="3">BL9</strain>
    </source>
</reference>
<evidence type="ECO:0000256" key="1">
    <source>
        <dbReference type="SAM" id="Phobius"/>
    </source>
</evidence>
<keyword evidence="1" id="KW-1133">Transmembrane helix</keyword>
<feature type="transmembrane region" description="Helical" evidence="1">
    <location>
        <begin position="122"/>
        <end position="140"/>
    </location>
</feature>
<protein>
    <submittedName>
        <fullName evidence="2">MerC domain-containing protein</fullName>
    </submittedName>
</protein>
<dbReference type="InterPro" id="IPR004891">
    <property type="entry name" value="Mercury-R_MerC"/>
</dbReference>
<feature type="transmembrane region" description="Helical" evidence="1">
    <location>
        <begin position="20"/>
        <end position="41"/>
    </location>
</feature>
<gene>
    <name evidence="2" type="ORF">DAY19_12785</name>
</gene>